<dbReference type="GO" id="GO:0046983">
    <property type="term" value="F:protein dimerization activity"/>
    <property type="evidence" value="ECO:0007669"/>
    <property type="project" value="InterPro"/>
</dbReference>
<dbReference type="GO" id="GO:0009820">
    <property type="term" value="P:alkaloid metabolic process"/>
    <property type="evidence" value="ECO:0007669"/>
    <property type="project" value="UniProtKB-KW"/>
</dbReference>
<keyword evidence="2" id="KW-0489">Methyltransferase</keyword>
<dbReference type="InterPro" id="IPR029063">
    <property type="entry name" value="SAM-dependent_MTases_sf"/>
</dbReference>
<evidence type="ECO:0000256" key="2">
    <source>
        <dbReference type="ARBA" id="ARBA00022603"/>
    </source>
</evidence>
<gene>
    <name evidence="9" type="ORF">C5167_009959</name>
</gene>
<organism evidence="9 10">
    <name type="scientific">Papaver somniferum</name>
    <name type="common">Opium poppy</name>
    <dbReference type="NCBI Taxonomy" id="3469"/>
    <lineage>
        <taxon>Eukaryota</taxon>
        <taxon>Viridiplantae</taxon>
        <taxon>Streptophyta</taxon>
        <taxon>Embryophyta</taxon>
        <taxon>Tracheophyta</taxon>
        <taxon>Spermatophyta</taxon>
        <taxon>Magnoliopsida</taxon>
        <taxon>Ranunculales</taxon>
        <taxon>Papaveraceae</taxon>
        <taxon>Papaveroideae</taxon>
        <taxon>Papaver</taxon>
    </lineage>
</organism>
<evidence type="ECO:0000259" key="7">
    <source>
        <dbReference type="Pfam" id="PF00891"/>
    </source>
</evidence>
<evidence type="ECO:0000256" key="4">
    <source>
        <dbReference type="ARBA" id="ARBA00022691"/>
    </source>
</evidence>
<feature type="active site" description="Proton acceptor" evidence="5">
    <location>
        <position position="281"/>
    </location>
</feature>
<feature type="domain" description="O-methyltransferase C-terminal" evidence="7">
    <location>
        <begin position="150"/>
        <end position="357"/>
    </location>
</feature>
<dbReference type="FunFam" id="3.40.50.150:FF:000061">
    <property type="entry name" value="Caffeic acid O-methyltransferase"/>
    <property type="match status" value="1"/>
</dbReference>
<sequence length="376" mass="41579">MGSGHHSKHKGDHHEEEEDSKDKQEEQACMFALQLASASVPVMVLRAAIEMDVLEIMNRAGPGSELSAAYIASQILNVTNPNASIMLDRMLRLLASYKILSCSDRTLDDGTTERVYGLELVCKFLVKDDDGVSMAPLLLMNQDKILLESWFHLKDAVVTGGIPFNLAYGMNAFEYPATDARFNTVFNKGMSDHTAIFMKKILETYKGFEGINSIVDVGGGVGVSLDMILTKYPSMKGINFDLPHVIKDAPVYESAVEHVGGDMFVSVPKGTDAVFMKWILHDWSDEFCTKVLKNIHDALPEHGKLILVECIIPPTCEPTLEALGVYHVDNMMMAYNPGGKERTEKEFDALAKATGFSGVKLICSAFNTWIMECHKN</sequence>
<dbReference type="InterPro" id="IPR016461">
    <property type="entry name" value="COMT-like"/>
</dbReference>
<dbReference type="InterPro" id="IPR036390">
    <property type="entry name" value="WH_DNA-bd_sf"/>
</dbReference>
<dbReference type="STRING" id="3469.A0A4Y7K1P3"/>
<dbReference type="Gene3D" id="3.40.50.150">
    <property type="entry name" value="Vaccinia Virus protein VP39"/>
    <property type="match status" value="1"/>
</dbReference>
<keyword evidence="3" id="KW-0808">Transferase</keyword>
<evidence type="ECO:0000256" key="5">
    <source>
        <dbReference type="PIRSR" id="PIRSR005739-1"/>
    </source>
</evidence>
<dbReference type="EMBL" id="CM010720">
    <property type="protein sequence ID" value="RZC66262.1"/>
    <property type="molecule type" value="Genomic_DNA"/>
</dbReference>
<evidence type="ECO:0000256" key="6">
    <source>
        <dbReference type="SAM" id="MobiDB-lite"/>
    </source>
</evidence>
<dbReference type="FunFam" id="1.10.10.10:FF:000357">
    <property type="entry name" value="Caffeic acid 3-O-methyltransferase"/>
    <property type="match status" value="1"/>
</dbReference>
<dbReference type="AlphaFoldDB" id="A0A4Y7K1P3"/>
<dbReference type="InterPro" id="IPR001077">
    <property type="entry name" value="COMT_C"/>
</dbReference>
<name>A0A4Y7K1P3_PAPSO</name>
<dbReference type="OrthoDB" id="1606438at2759"/>
<feature type="domain" description="O-methyltransferase dimerisation" evidence="8">
    <location>
        <begin position="34"/>
        <end position="128"/>
    </location>
</feature>
<feature type="region of interest" description="Disordered" evidence="6">
    <location>
        <begin position="1"/>
        <end position="25"/>
    </location>
</feature>
<dbReference type="GO" id="GO:0032259">
    <property type="term" value="P:methylation"/>
    <property type="evidence" value="ECO:0007669"/>
    <property type="project" value="UniProtKB-KW"/>
</dbReference>
<evidence type="ECO:0000313" key="9">
    <source>
        <dbReference type="EMBL" id="RZC66262.1"/>
    </source>
</evidence>
<dbReference type="PROSITE" id="PS51683">
    <property type="entry name" value="SAM_OMT_II"/>
    <property type="match status" value="1"/>
</dbReference>
<evidence type="ECO:0000256" key="3">
    <source>
        <dbReference type="ARBA" id="ARBA00022679"/>
    </source>
</evidence>
<proteinExistence type="predicted"/>
<keyword evidence="10" id="KW-1185">Reference proteome</keyword>
<dbReference type="Proteomes" id="UP000316621">
    <property type="component" value="Chromosome 6"/>
</dbReference>
<dbReference type="InterPro" id="IPR012967">
    <property type="entry name" value="COMT_dimerisation"/>
</dbReference>
<dbReference type="Gramene" id="RZC66262">
    <property type="protein sequence ID" value="RZC66262"/>
    <property type="gene ID" value="C5167_009959"/>
</dbReference>
<evidence type="ECO:0000256" key="1">
    <source>
        <dbReference type="ARBA" id="ARBA00022589"/>
    </source>
</evidence>
<feature type="compositionally biased region" description="Basic residues" evidence="6">
    <location>
        <begin position="1"/>
        <end position="11"/>
    </location>
</feature>
<dbReference type="InterPro" id="IPR036388">
    <property type="entry name" value="WH-like_DNA-bd_sf"/>
</dbReference>
<dbReference type="PANTHER" id="PTHR11746">
    <property type="entry name" value="O-METHYLTRANSFERASE"/>
    <property type="match status" value="1"/>
</dbReference>
<dbReference type="Gene3D" id="1.10.10.10">
    <property type="entry name" value="Winged helix-like DNA-binding domain superfamily/Winged helix DNA-binding domain"/>
    <property type="match status" value="1"/>
</dbReference>
<evidence type="ECO:0000313" key="10">
    <source>
        <dbReference type="Proteomes" id="UP000316621"/>
    </source>
</evidence>
<dbReference type="SUPFAM" id="SSF46785">
    <property type="entry name" value="Winged helix' DNA-binding domain"/>
    <property type="match status" value="1"/>
</dbReference>
<reference evidence="9 10" key="1">
    <citation type="journal article" date="2018" name="Science">
        <title>The opium poppy genome and morphinan production.</title>
        <authorList>
            <person name="Guo L."/>
            <person name="Winzer T."/>
            <person name="Yang X."/>
            <person name="Li Y."/>
            <person name="Ning Z."/>
            <person name="He Z."/>
            <person name="Teodor R."/>
            <person name="Lu Y."/>
            <person name="Bowser T.A."/>
            <person name="Graham I.A."/>
            <person name="Ye K."/>
        </authorList>
    </citation>
    <scope>NUCLEOTIDE SEQUENCE [LARGE SCALE GENOMIC DNA]</scope>
    <source>
        <strain evidence="10">cv. HN1</strain>
        <tissue evidence="9">Leaves</tissue>
    </source>
</reference>
<dbReference type="SUPFAM" id="SSF53335">
    <property type="entry name" value="S-adenosyl-L-methionine-dependent methyltransferases"/>
    <property type="match status" value="1"/>
</dbReference>
<dbReference type="Pfam" id="PF08100">
    <property type="entry name" value="Dimerisation"/>
    <property type="match status" value="1"/>
</dbReference>
<dbReference type="Pfam" id="PF00891">
    <property type="entry name" value="Methyltransf_2"/>
    <property type="match status" value="1"/>
</dbReference>
<dbReference type="PIRSF" id="PIRSF005739">
    <property type="entry name" value="O-mtase"/>
    <property type="match status" value="1"/>
</dbReference>
<dbReference type="GO" id="GO:0008171">
    <property type="term" value="F:O-methyltransferase activity"/>
    <property type="evidence" value="ECO:0007669"/>
    <property type="project" value="InterPro"/>
</dbReference>
<keyword evidence="4" id="KW-0949">S-adenosyl-L-methionine</keyword>
<evidence type="ECO:0000259" key="8">
    <source>
        <dbReference type="Pfam" id="PF08100"/>
    </source>
</evidence>
<keyword evidence="1" id="KW-0017">Alkaloid metabolism</keyword>
<accession>A0A4Y7K1P3</accession>
<dbReference type="OMA" id="THEEGCS"/>
<protein>
    <submittedName>
        <fullName evidence="9">Uncharacterized protein</fullName>
    </submittedName>
</protein>